<sequence length="33" mass="3537">MLGCPVVDGLLSWVFPAIVVNCSASLKFEARDV</sequence>
<comment type="caution">
    <text evidence="1">The sequence shown here is derived from an EMBL/GenBank/DDBJ whole genome shotgun (WGS) entry which is preliminary data.</text>
</comment>
<proteinExistence type="predicted"/>
<dbReference type="Proteomes" id="UP001565243">
    <property type="component" value="Unassembled WGS sequence"/>
</dbReference>
<accession>A0ABV4E9W6</accession>
<name>A0ABV4E9W6_9GAMM</name>
<protein>
    <submittedName>
        <fullName evidence="1">Uncharacterized protein</fullName>
    </submittedName>
</protein>
<dbReference type="RefSeq" id="WP_367317868.1">
    <property type="nucleotide sequence ID" value="NZ_JBGFFX010000008.1"/>
</dbReference>
<reference evidence="1 2" key="1">
    <citation type="submission" date="2024-07" db="EMBL/GenBank/DDBJ databases">
        <authorList>
            <person name="Hebao G."/>
        </authorList>
    </citation>
    <scope>NUCLEOTIDE SEQUENCE [LARGE SCALE GENOMIC DNA]</scope>
    <source>
        <strain evidence="1 2">ACCC 02193</strain>
    </source>
</reference>
<gene>
    <name evidence="1" type="ORF">AB6T85_14720</name>
</gene>
<dbReference type="EMBL" id="JBGFFX010000008">
    <property type="protein sequence ID" value="MEY8771650.1"/>
    <property type="molecule type" value="Genomic_DNA"/>
</dbReference>
<organism evidence="1 2">
    <name type="scientific">Erwinia aeris</name>
    <dbReference type="NCBI Taxonomy" id="3239803"/>
    <lineage>
        <taxon>Bacteria</taxon>
        <taxon>Pseudomonadati</taxon>
        <taxon>Pseudomonadota</taxon>
        <taxon>Gammaproteobacteria</taxon>
        <taxon>Enterobacterales</taxon>
        <taxon>Erwiniaceae</taxon>
        <taxon>Erwinia</taxon>
    </lineage>
</organism>
<keyword evidence="2" id="KW-1185">Reference proteome</keyword>
<evidence type="ECO:0000313" key="1">
    <source>
        <dbReference type="EMBL" id="MEY8771650.1"/>
    </source>
</evidence>
<evidence type="ECO:0000313" key="2">
    <source>
        <dbReference type="Proteomes" id="UP001565243"/>
    </source>
</evidence>